<dbReference type="Pfam" id="PF23570">
    <property type="entry name" value="PHD_P300"/>
    <property type="match status" value="1"/>
</dbReference>
<feature type="zinc finger region" description="TAZ-type" evidence="26">
    <location>
        <begin position="369"/>
        <end position="456"/>
    </location>
</feature>
<dbReference type="Gene3D" id="1.20.1020.10">
    <property type="entry name" value="TAZ domain"/>
    <property type="match status" value="2"/>
</dbReference>
<protein>
    <recommendedName>
        <fullName evidence="3">histone acetyltransferase</fullName>
        <ecNumber evidence="3">2.3.1.48</ecNumber>
    </recommendedName>
</protein>
<feature type="compositionally biased region" description="Polar residues" evidence="28">
    <location>
        <begin position="2354"/>
        <end position="2381"/>
    </location>
</feature>
<sequence>MADHLVDGPPSKRQKLTESTLSTPDSADYNIVKLWDIENELPEELKSEISSQHLQTISLSGQSMQNGAVDSSCSQVEGGEGNSIVAQRHQQLSQLLQIKASQPQNTISNLQSLGGIPANQTIPNPGVSLHNVNMNSLKSPHTSNLSSISNVTASKMGTNVSSAPHCIIESSDSMTSKANSLVNSSLNSASNAVGTVNLVGSVSLGEAASLVSQGKLLTTVTATSSTVTLPLQAQQTSQPGFPQAQQLVMGTTSIMNGPHISINSPGTARISRNVASPNVVQTASHGNILANVGPQYSAQQNSLGHARGNASNITTVMKVGQPQLQAVVSGNITGSQASSQESTTNTLSTPTTTTGNVAPQGGTGTNTTDPEKRKLIQQQLVLLLHAHKCQRRESQANGEVHQCSLPHCRTMKNVLNHMTTCQAGKTCPVPHCASSRQIISHWKNCTRNDCPVCLPLKQASDRKQQQAAGTAVQPNQPNLGPAPADMQRAYAALGLPYNDSGHTNFGQGLRLPLPRNDLQSFGALAPNQQQHGQSQENQLRTATPGSATQGPQTFITTDGSQLNIAGNNVLSSGIVSPTSTLSGDIVSQISTVVQAAMPHPSSGPKNWHQSVTPNLRHHLVQKIVQAIFPTPDPSALQDKRMINLVAYARTVEGVMYEKANSREEYYHLLAEKIYKIQKELEEKRQKRKEQQQQDPIRQTQQISSSIGALSVTQLRASSAGSGTAIVSQPHRPVVGLQNSQQRMPPPNITIPGPRSEFFPSSAGVHINQNQTNLNISNSGLSAITSVGIHLSKPNSSVASIVTTVSTSSFDLVMTTSSSISAVPVSSQYVLSSVGPHQGHTQFTEKIKSRQVTMQQTRVPVSTSQTPVTVSSISGLNSPVPVMHLTQLQPSGSPVAGKPQTLPPSQISPHPIPHSVPLPHSSTPQPESQQTPIQQPPRAASVPGTTGNSPQTPCTSHNVLEDQLQRISTNHHQNLQISEKALSNLTKIDSQPSNLDSTTEEVLFSSVSKDTLKSIGGATVQVPTSSVTLTSSFVSTVTTVTPSATVSETSAWDLDKVMDSTGINKVAENTVIKTEIESTDIKHEGKDEIKKEIPDENITQKFTSFGTCAKEELTSGKRDSLVSQSSTTSESACDTDVKSELLEAGSHPPPKPKPNKKIFKPDELRQALMPTLEKLYRQDPESLPFRQPVDPQLLQIPDYFDIVKRPMDLSSIKRKLDTGQYQDPWQYVEDVWLMFDNAWLYNRKTSRVYRYCTKLAEVFEQEIDPVMQSLGYCCGRKFVFHPQVLCCYGKQLCTIPRDVKYWSFQNRYTYCQRCFSEIQGDTVTLGDDPTAPQTMIRKDQFVEMKNDHLELEPFVECIECGRKLHQICVLHLENIWPEGFTCDNCLKAKGKKRKENKFSAKRFPQTKLGNYIENRVNHFIKKKEFGAGEVTVRVVASGDKIVEVKPGMRSRFVETGQMTEQFPYRGKALFAFEEIDGTDVCFFGMHVQEYGSECPMPNTRRVYIAYLDSVHFFKPKQYRTAVYHEILLGYLEYVKQLGYTMAHIWACPPSEGDDYIFHCHPAEQKIPKPKRLQDWYKKMLDKGIIERTVLDYKDILKQATEDNLSSAVELPYFEGDFWPNVIEESIKELDQEEEEKRKAAEASAAAAAAASEGFVETETEGDPTSQGKKKGQKSNRNKKASKSKNNQRKNTKKSNVPNIGNDLTAKIYSTMEKHKEMFFVIRLHSVQAAANLPPTQDLDPLINCDLMDGRDTFLTIAREKHYEFSSLRRCKFSTMAMMYELHNQGQDRFVYTCNNCKTHVETRYHCTVCDDFDLCVTCFDKDGHPHKMEKLGFDLDDGSTPTDQKQTTPQESRRLSIQRCNQSLVHACQCRDANCRLPSCQKMKRVVQHAKMCKRKTNGGCPICKQLIALCCYHAKHCQEAKCPVPFCLNIKHKLRQQQLQQRVQQAQILRRRIASMATMQNRGMPSQLPQPSPGGPTTPSQTSPVSQPRSSPQHSQPGIGVKPTTSGPPVGALQAVQAVQAAAARQQAPHIVAAGGYGKVSPVVNTATCGTGLLLSSQVQQPIQKPIGQMVSSMGNRVTNMGAIKHWDGNSHNQQGPVSFQSQQAPQPEQLGLHQTGQMLVPGSGVSTTIGPSQGAGGQGSGIQRPAQLPQGLPQLLQMLKSPTSPQQQQQVLQILKTNPQLMAYFIKQRTAQQQAQKQQQQQQQMMVTSQGNIVGTPQPVPPGQLTQQQQQQWFQKQQVLAMQRKQQQHGQFSQPQAALYAQCQRPSHPINFNTHQQNFQPDNAGQFTQYQQQQQIIMQPQQVQQLKQHITSPNHPPLSPQQGLMGHPQPSQQLMQTGRSPPTTTTQLVQTVRSPQSAASPRGQPTTQTHPIPSPRQQLVHSPHYPAQTHSPHPGLSLTSGTPGRDHMTSNNDMMLTQLSKPVSTHTTLTGQLQIPASQDPGLSRDESDITQLTPQEQLSNYADNL</sequence>
<keyword evidence="7" id="KW-0597">Phosphoprotein</keyword>
<feature type="compositionally biased region" description="Polar residues" evidence="28">
    <location>
        <begin position="942"/>
        <end position="955"/>
    </location>
</feature>
<evidence type="ECO:0000256" key="10">
    <source>
        <dbReference type="ARBA" id="ARBA00022737"/>
    </source>
</evidence>
<keyword evidence="8" id="KW-0808">Transferase</keyword>
<feature type="region of interest" description="Disordered" evidence="28">
    <location>
        <begin position="1"/>
        <end position="23"/>
    </location>
</feature>
<evidence type="ECO:0000259" key="32">
    <source>
        <dbReference type="PROSITE" id="PS50952"/>
    </source>
</evidence>
<dbReference type="InterPro" id="IPR013083">
    <property type="entry name" value="Znf_RING/FYVE/PHD"/>
</dbReference>
<evidence type="ECO:0000256" key="22">
    <source>
        <dbReference type="ARBA" id="ARBA00023315"/>
    </source>
</evidence>
<dbReference type="PROSITE" id="PS50134">
    <property type="entry name" value="ZF_TAZ"/>
    <property type="match status" value="2"/>
</dbReference>
<keyword evidence="13" id="KW-0832">Ubl conjugation</keyword>
<dbReference type="CDD" id="cd20910">
    <property type="entry name" value="NCBD_CREBBP-p300_like"/>
    <property type="match status" value="1"/>
</dbReference>
<feature type="region of interest" description="Disordered" evidence="28">
    <location>
        <begin position="2203"/>
        <end position="2230"/>
    </location>
</feature>
<dbReference type="InterPro" id="IPR000197">
    <property type="entry name" value="Znf_TAZ"/>
</dbReference>
<feature type="compositionally biased region" description="Low complexity" evidence="28">
    <location>
        <begin position="343"/>
        <end position="354"/>
    </location>
</feature>
<dbReference type="InterPro" id="IPR038547">
    <property type="entry name" value="RING_CBP-p300_sf"/>
</dbReference>
<feature type="compositionally biased region" description="Polar residues" evidence="28">
    <location>
        <begin position="333"/>
        <end position="342"/>
    </location>
</feature>
<feature type="domain" description="TAZ-type" evidence="30">
    <location>
        <begin position="1849"/>
        <end position="1930"/>
    </location>
</feature>
<keyword evidence="16" id="KW-0805">Transcription regulation</keyword>
<dbReference type="CDD" id="cd05495">
    <property type="entry name" value="Bromo_cbp_like"/>
    <property type="match status" value="1"/>
</dbReference>
<dbReference type="InterPro" id="IPR036529">
    <property type="entry name" value="KIX_dom_sf"/>
</dbReference>
<dbReference type="SUPFAM" id="SSF69125">
    <property type="entry name" value="Nuclear receptor coactivator interlocking domain"/>
    <property type="match status" value="1"/>
</dbReference>
<evidence type="ECO:0000256" key="8">
    <source>
        <dbReference type="ARBA" id="ARBA00022679"/>
    </source>
</evidence>
<organism evidence="34 35">
    <name type="scientific">Limulus polyphemus</name>
    <name type="common">Atlantic horseshoe crab</name>
    <dbReference type="NCBI Taxonomy" id="6850"/>
    <lineage>
        <taxon>Eukaryota</taxon>
        <taxon>Metazoa</taxon>
        <taxon>Ecdysozoa</taxon>
        <taxon>Arthropoda</taxon>
        <taxon>Chelicerata</taxon>
        <taxon>Merostomata</taxon>
        <taxon>Xiphosura</taxon>
        <taxon>Limulidae</taxon>
        <taxon>Limulus</taxon>
    </lineage>
</organism>
<keyword evidence="9 26" id="KW-0479">Metal-binding</keyword>
<evidence type="ECO:0000256" key="12">
    <source>
        <dbReference type="ARBA" id="ARBA00022833"/>
    </source>
</evidence>
<dbReference type="Gene3D" id="2.10.110.40">
    <property type="match status" value="1"/>
</dbReference>
<feature type="domain" description="TAZ-type" evidence="30">
    <location>
        <begin position="369"/>
        <end position="456"/>
    </location>
</feature>
<dbReference type="InterPro" id="IPR014744">
    <property type="entry name" value="Nuc_rcpt_coact_CREBbp"/>
</dbReference>
<evidence type="ECO:0000259" key="33">
    <source>
        <dbReference type="PROSITE" id="PS51727"/>
    </source>
</evidence>
<dbReference type="Gene3D" id="3.30.60.90">
    <property type="match status" value="1"/>
</dbReference>
<evidence type="ECO:0000256" key="2">
    <source>
        <dbReference type="ARBA" id="ARBA00004496"/>
    </source>
</evidence>
<dbReference type="PROSITE" id="PS50014">
    <property type="entry name" value="BROMODOMAIN_2"/>
    <property type="match status" value="1"/>
</dbReference>
<evidence type="ECO:0000256" key="21">
    <source>
        <dbReference type="ARBA" id="ARBA00023242"/>
    </source>
</evidence>
<feature type="region of interest" description="Disordered" evidence="28">
    <location>
        <begin position="333"/>
        <end position="370"/>
    </location>
</feature>
<dbReference type="SUPFAM" id="SSF57850">
    <property type="entry name" value="RING/U-box"/>
    <property type="match status" value="1"/>
</dbReference>
<feature type="region of interest" description="Disordered" evidence="28">
    <location>
        <begin position="1628"/>
        <end position="1699"/>
    </location>
</feature>
<name>A0ABM1BY13_LIMPO</name>
<evidence type="ECO:0000259" key="31">
    <source>
        <dbReference type="PROSITE" id="PS50135"/>
    </source>
</evidence>
<dbReference type="InterPro" id="IPR001487">
    <property type="entry name" value="Bromodomain"/>
</dbReference>
<evidence type="ECO:0000256" key="9">
    <source>
        <dbReference type="ARBA" id="ARBA00022723"/>
    </source>
</evidence>
<feature type="zinc finger region" description="TAZ-type" evidence="26">
    <location>
        <begin position="1849"/>
        <end position="1930"/>
    </location>
</feature>
<dbReference type="InterPro" id="IPR031162">
    <property type="entry name" value="CBP_P300_HAT"/>
</dbReference>
<feature type="compositionally biased region" description="Basic residues" evidence="28">
    <location>
        <begin position="1666"/>
        <end position="1691"/>
    </location>
</feature>
<dbReference type="Pfam" id="PF08214">
    <property type="entry name" value="HAT_KAT11"/>
    <property type="match status" value="1"/>
</dbReference>
<feature type="compositionally biased region" description="Polar residues" evidence="28">
    <location>
        <begin position="922"/>
        <end position="932"/>
    </location>
</feature>
<evidence type="ECO:0000259" key="29">
    <source>
        <dbReference type="PROSITE" id="PS50014"/>
    </source>
</evidence>
<dbReference type="EC" id="2.3.1.48" evidence="3"/>
<dbReference type="Gene3D" id="1.10.1630.10">
    <property type="entry name" value="Nuclear receptor coactivator, CREB-bp-like, interlocking domain"/>
    <property type="match status" value="1"/>
</dbReference>
<dbReference type="Gene3D" id="1.20.920.10">
    <property type="entry name" value="Bromodomain-like"/>
    <property type="match status" value="1"/>
</dbReference>
<dbReference type="PRINTS" id="PR00503">
    <property type="entry name" value="BROMODOMAIN"/>
</dbReference>
<evidence type="ECO:0000256" key="27">
    <source>
        <dbReference type="PROSITE-ProRule" id="PRU00228"/>
    </source>
</evidence>
<feature type="region of interest" description="Disordered" evidence="28">
    <location>
        <begin position="1113"/>
        <end position="1135"/>
    </location>
</feature>
<feature type="compositionally biased region" description="Low complexity" evidence="28">
    <location>
        <begin position="856"/>
        <end position="871"/>
    </location>
</feature>
<keyword evidence="20" id="KW-0804">Transcription</keyword>
<feature type="compositionally biased region" description="Polar residues" evidence="28">
    <location>
        <begin position="2206"/>
        <end position="2216"/>
    </location>
</feature>
<dbReference type="SMART" id="SM00297">
    <property type="entry name" value="BROMO"/>
    <property type="match status" value="1"/>
</dbReference>
<feature type="compositionally biased region" description="Polar residues" evidence="28">
    <location>
        <begin position="465"/>
        <end position="478"/>
    </location>
</feature>
<feature type="compositionally biased region" description="Low complexity" evidence="28">
    <location>
        <begin position="2342"/>
        <end position="2353"/>
    </location>
</feature>
<dbReference type="PROSITE" id="PS01357">
    <property type="entry name" value="ZF_ZZ_1"/>
    <property type="match status" value="1"/>
</dbReference>
<keyword evidence="21" id="KW-0539">Nucleus</keyword>
<evidence type="ECO:0000256" key="6">
    <source>
        <dbReference type="ARBA" id="ARBA00022499"/>
    </source>
</evidence>
<evidence type="ECO:0000259" key="30">
    <source>
        <dbReference type="PROSITE" id="PS50134"/>
    </source>
</evidence>
<keyword evidence="10" id="KW-0677">Repeat</keyword>
<dbReference type="Pfam" id="PF02135">
    <property type="entry name" value="zf-TAZ"/>
    <property type="match status" value="2"/>
</dbReference>
<dbReference type="InterPro" id="IPR018359">
    <property type="entry name" value="Bromodomain_CS"/>
</dbReference>
<evidence type="ECO:0000256" key="7">
    <source>
        <dbReference type="ARBA" id="ARBA00022553"/>
    </source>
</evidence>
<feature type="domain" description="CBP/p300-type HAT" evidence="33">
    <location>
        <begin position="1396"/>
        <end position="1785"/>
    </location>
</feature>
<feature type="domain" description="KIX" evidence="32">
    <location>
        <begin position="602"/>
        <end position="681"/>
    </location>
</feature>
<dbReference type="PROSITE" id="PS50952">
    <property type="entry name" value="KIX"/>
    <property type="match status" value="1"/>
</dbReference>
<dbReference type="PANTHER" id="PTHR13808:SF1">
    <property type="entry name" value="HISTONE ACETYLTRANSFERASE"/>
    <property type="match status" value="1"/>
</dbReference>
<dbReference type="SUPFAM" id="SSF47040">
    <property type="entry name" value="Kix domain of CBP (creb binding protein)"/>
    <property type="match status" value="1"/>
</dbReference>
<dbReference type="Pfam" id="PF00439">
    <property type="entry name" value="Bromodomain"/>
    <property type="match status" value="1"/>
</dbReference>
<evidence type="ECO:0000256" key="23">
    <source>
        <dbReference type="ARBA" id="ARBA00047411"/>
    </source>
</evidence>
<dbReference type="PROSITE" id="PS50135">
    <property type="entry name" value="ZF_ZZ_2"/>
    <property type="match status" value="1"/>
</dbReference>
<comment type="subcellular location">
    <subcellularLocation>
        <location evidence="2">Cytoplasm</location>
    </subcellularLocation>
    <subcellularLocation>
        <location evidence="1">Nucleus</location>
    </subcellularLocation>
</comment>
<dbReference type="PANTHER" id="PTHR13808">
    <property type="entry name" value="CBP/P300-RELATED"/>
    <property type="match status" value="1"/>
</dbReference>
<gene>
    <name evidence="35" type="primary">LOC106474685</name>
</gene>
<evidence type="ECO:0000256" key="5">
    <source>
        <dbReference type="ARBA" id="ARBA00022490"/>
    </source>
</evidence>
<keyword evidence="22" id="KW-0012">Acyltransferase</keyword>
<feature type="compositionally biased region" description="Basic and acidic residues" evidence="28">
    <location>
        <begin position="1628"/>
        <end position="1639"/>
    </location>
</feature>
<feature type="region of interest" description="Disordered" evidence="28">
    <location>
        <begin position="855"/>
        <end position="955"/>
    </location>
</feature>
<evidence type="ECO:0000256" key="18">
    <source>
        <dbReference type="ARBA" id="ARBA00023117"/>
    </source>
</evidence>
<dbReference type="Proteomes" id="UP000694941">
    <property type="component" value="Unplaced"/>
</dbReference>
<keyword evidence="5" id="KW-0963">Cytoplasm</keyword>
<feature type="compositionally biased region" description="Polar residues" evidence="28">
    <location>
        <begin position="1838"/>
        <end position="1849"/>
    </location>
</feature>
<feature type="compositionally biased region" description="Polar residues" evidence="28">
    <location>
        <begin position="539"/>
        <end position="552"/>
    </location>
</feature>
<feature type="compositionally biased region" description="Low complexity" evidence="28">
    <location>
        <begin position="1120"/>
        <end position="1130"/>
    </location>
</feature>
<evidence type="ECO:0000256" key="20">
    <source>
        <dbReference type="ARBA" id="ARBA00023163"/>
    </source>
</evidence>
<dbReference type="RefSeq" id="XP_013790834.1">
    <property type="nucleotide sequence ID" value="XM_013935380.2"/>
</dbReference>
<feature type="region of interest" description="Disordered" evidence="28">
    <location>
        <begin position="1831"/>
        <end position="1850"/>
    </location>
</feature>
<dbReference type="InterPro" id="IPR036427">
    <property type="entry name" value="Bromodomain-like_sf"/>
</dbReference>
<dbReference type="InterPro" id="IPR010303">
    <property type="entry name" value="RING_CBP-p300"/>
</dbReference>
<accession>A0ABM1BY13</accession>
<evidence type="ECO:0000256" key="4">
    <source>
        <dbReference type="ARBA" id="ARBA00022481"/>
    </source>
</evidence>
<evidence type="ECO:0000256" key="14">
    <source>
        <dbReference type="ARBA" id="ARBA00022853"/>
    </source>
</evidence>
<dbReference type="SMART" id="SM01250">
    <property type="entry name" value="KAT11"/>
    <property type="match status" value="1"/>
</dbReference>
<keyword evidence="11 27" id="KW-0863">Zinc-finger</keyword>
<keyword evidence="12 26" id="KW-0862">Zinc</keyword>
<feature type="region of interest" description="Disordered" evidence="28">
    <location>
        <begin position="464"/>
        <end position="484"/>
    </location>
</feature>
<dbReference type="InterPro" id="IPR035898">
    <property type="entry name" value="TAZ_dom_sf"/>
</dbReference>
<dbReference type="Gene3D" id="1.10.246.20">
    <property type="entry name" value="Coactivator CBP, KIX domain"/>
    <property type="match status" value="1"/>
</dbReference>
<evidence type="ECO:0000256" key="15">
    <source>
        <dbReference type="ARBA" id="ARBA00022990"/>
    </source>
</evidence>
<dbReference type="InterPro" id="IPR043145">
    <property type="entry name" value="Znf_ZZ_sf"/>
</dbReference>
<keyword evidence="18 25" id="KW-0103">Bromodomain</keyword>
<keyword evidence="4" id="KW-0488">Methylation</keyword>
<dbReference type="Pfam" id="PF00569">
    <property type="entry name" value="ZZ"/>
    <property type="match status" value="1"/>
</dbReference>
<evidence type="ECO:0000256" key="17">
    <source>
        <dbReference type="ARBA" id="ARBA00023108"/>
    </source>
</evidence>
<feature type="domain" description="Bromo" evidence="29">
    <location>
        <begin position="1176"/>
        <end position="1248"/>
    </location>
</feature>
<keyword evidence="6" id="KW-1017">Isopeptide bond</keyword>
<dbReference type="CDD" id="cd15802">
    <property type="entry name" value="RING_CBP-p300"/>
    <property type="match status" value="1"/>
</dbReference>
<evidence type="ECO:0000256" key="19">
    <source>
        <dbReference type="ARBA" id="ARBA00023159"/>
    </source>
</evidence>
<keyword evidence="34" id="KW-1185">Reference proteome</keyword>
<keyword evidence="14" id="KW-0156">Chromatin regulator</keyword>
<dbReference type="Gene3D" id="3.30.40.10">
    <property type="entry name" value="Zinc/RING finger domain, C3HC4 (zinc finger)"/>
    <property type="match status" value="1"/>
</dbReference>
<comment type="catalytic activity">
    <reaction evidence="24">
        <text>L-lysyl-[protein] + acetyl-CoA = N(6)-acetyl-L-lysyl-[protein] + CoA + H(+)</text>
        <dbReference type="Rhea" id="RHEA:45948"/>
        <dbReference type="Rhea" id="RHEA-COMP:9752"/>
        <dbReference type="Rhea" id="RHEA-COMP:10731"/>
        <dbReference type="ChEBI" id="CHEBI:15378"/>
        <dbReference type="ChEBI" id="CHEBI:29969"/>
        <dbReference type="ChEBI" id="CHEBI:57287"/>
        <dbReference type="ChEBI" id="CHEBI:57288"/>
        <dbReference type="ChEBI" id="CHEBI:61930"/>
        <dbReference type="EC" id="2.3.1.48"/>
    </reaction>
</comment>
<feature type="compositionally biased region" description="Low complexity" evidence="28">
    <location>
        <begin position="528"/>
        <end position="538"/>
    </location>
</feature>
<dbReference type="InterPro" id="IPR056484">
    <property type="entry name" value="PHD_P300"/>
</dbReference>
<dbReference type="GeneID" id="106474685"/>
<dbReference type="CDD" id="cd15557">
    <property type="entry name" value="PHD_CBP_p300"/>
    <property type="match status" value="1"/>
</dbReference>
<dbReference type="Pfam" id="PF02172">
    <property type="entry name" value="KIX"/>
    <property type="match status" value="1"/>
</dbReference>
<feature type="domain" description="ZZ-type" evidence="31">
    <location>
        <begin position="1787"/>
        <end position="1835"/>
    </location>
</feature>
<evidence type="ECO:0000313" key="34">
    <source>
        <dbReference type="Proteomes" id="UP000694941"/>
    </source>
</evidence>
<comment type="catalytic activity">
    <reaction evidence="23">
        <text>(S)-lactoyl-CoA + L-lysyl-[protein] = N(6)-[(S)-lactoyl]-L-lysyl-[protein] + CoA + H(+)</text>
        <dbReference type="Rhea" id="RHEA:61996"/>
        <dbReference type="Rhea" id="RHEA-COMP:9752"/>
        <dbReference type="Rhea" id="RHEA-COMP:19466"/>
        <dbReference type="ChEBI" id="CHEBI:15378"/>
        <dbReference type="ChEBI" id="CHEBI:29969"/>
        <dbReference type="ChEBI" id="CHEBI:57287"/>
        <dbReference type="ChEBI" id="CHEBI:231527"/>
        <dbReference type="ChEBI" id="CHEBI:231528"/>
    </reaction>
    <physiologicalReaction direction="left-to-right" evidence="23">
        <dbReference type="Rhea" id="RHEA:61997"/>
    </physiologicalReaction>
</comment>
<dbReference type="Pfam" id="PF06001">
    <property type="entry name" value="RING_CBP-p300"/>
    <property type="match status" value="1"/>
</dbReference>
<dbReference type="PROSITE" id="PS51727">
    <property type="entry name" value="CBP_P300_HAT"/>
    <property type="match status" value="1"/>
</dbReference>
<keyword evidence="17" id="KW-0090">Biological rhythms</keyword>
<feature type="compositionally biased region" description="Low complexity" evidence="28">
    <location>
        <begin position="2292"/>
        <end position="2311"/>
    </location>
</feature>
<evidence type="ECO:0000256" key="26">
    <source>
        <dbReference type="PROSITE-ProRule" id="PRU00203"/>
    </source>
</evidence>
<reference evidence="35" key="1">
    <citation type="submission" date="2025-08" db="UniProtKB">
        <authorList>
            <consortium name="RefSeq"/>
        </authorList>
    </citation>
    <scope>IDENTIFICATION</scope>
    <source>
        <tissue evidence="35">Muscle</tissue>
    </source>
</reference>
<dbReference type="InterPro" id="IPR013178">
    <property type="entry name" value="Histone_AcTrfase_Rtt109/CBP"/>
</dbReference>
<feature type="compositionally biased region" description="Polar residues" evidence="28">
    <location>
        <begin position="2330"/>
        <end position="2341"/>
    </location>
</feature>
<feature type="region of interest" description="Disordered" evidence="28">
    <location>
        <begin position="2292"/>
        <end position="2413"/>
    </location>
</feature>
<dbReference type="SMART" id="SM00551">
    <property type="entry name" value="ZnF_TAZ"/>
    <property type="match status" value="2"/>
</dbReference>
<evidence type="ECO:0000313" key="35">
    <source>
        <dbReference type="RefSeq" id="XP_013790834.1"/>
    </source>
</evidence>
<dbReference type="SMART" id="SM00291">
    <property type="entry name" value="ZnF_ZZ"/>
    <property type="match status" value="1"/>
</dbReference>
<evidence type="ECO:0000256" key="28">
    <source>
        <dbReference type="SAM" id="MobiDB-lite"/>
    </source>
</evidence>
<evidence type="ECO:0000256" key="13">
    <source>
        <dbReference type="ARBA" id="ARBA00022843"/>
    </source>
</evidence>
<evidence type="ECO:0000256" key="3">
    <source>
        <dbReference type="ARBA" id="ARBA00013184"/>
    </source>
</evidence>
<dbReference type="InterPro" id="IPR009110">
    <property type="entry name" value="Nuc_rcpt_coact"/>
</dbReference>
<evidence type="ECO:0000256" key="1">
    <source>
        <dbReference type="ARBA" id="ARBA00004123"/>
    </source>
</evidence>
<dbReference type="InterPro" id="IPR037073">
    <property type="entry name" value="Nuc_rcpt_coact_CREBbp_sf"/>
</dbReference>
<evidence type="ECO:0000256" key="25">
    <source>
        <dbReference type="PROSITE-ProRule" id="PRU00035"/>
    </source>
</evidence>
<feature type="compositionally biased region" description="Polar residues" evidence="28">
    <location>
        <begin position="2451"/>
        <end position="2467"/>
    </location>
</feature>
<evidence type="ECO:0000256" key="24">
    <source>
        <dbReference type="ARBA" id="ARBA00048017"/>
    </source>
</evidence>
<evidence type="ECO:0000256" key="11">
    <source>
        <dbReference type="ARBA" id="ARBA00022771"/>
    </source>
</evidence>
<dbReference type="CDD" id="cd02337">
    <property type="entry name" value="ZZ_CBP"/>
    <property type="match status" value="1"/>
</dbReference>
<feature type="region of interest" description="Disordered" evidence="28">
    <location>
        <begin position="2436"/>
        <end position="2467"/>
    </location>
</feature>
<dbReference type="PROSITE" id="PS00633">
    <property type="entry name" value="BROMODOMAIN_1"/>
    <property type="match status" value="1"/>
</dbReference>
<evidence type="ECO:0000256" key="16">
    <source>
        <dbReference type="ARBA" id="ARBA00023015"/>
    </source>
</evidence>
<keyword evidence="15" id="KW-0007">Acetylation</keyword>
<keyword evidence="19" id="KW-0010">Activator</keyword>
<dbReference type="InterPro" id="IPR003101">
    <property type="entry name" value="KIX_dom"/>
</dbReference>
<dbReference type="Pfam" id="PF09030">
    <property type="entry name" value="Creb_binding"/>
    <property type="match status" value="1"/>
</dbReference>
<feature type="region of interest" description="Disordered" evidence="28">
    <location>
        <begin position="527"/>
        <end position="552"/>
    </location>
</feature>
<feature type="compositionally biased region" description="Low complexity" evidence="28">
    <location>
        <begin position="1640"/>
        <end position="1651"/>
    </location>
</feature>
<proteinExistence type="predicted"/>
<feature type="region of interest" description="Disordered" evidence="28">
    <location>
        <begin position="1962"/>
        <end position="2009"/>
    </location>
</feature>
<feature type="compositionally biased region" description="Low complexity" evidence="28">
    <location>
        <begin position="1977"/>
        <end position="1998"/>
    </location>
</feature>
<dbReference type="SUPFAM" id="SSF47370">
    <property type="entry name" value="Bromodomain"/>
    <property type="match status" value="1"/>
</dbReference>
<dbReference type="InterPro" id="IPR000433">
    <property type="entry name" value="Znf_ZZ"/>
</dbReference>
<dbReference type="SUPFAM" id="SSF57933">
    <property type="entry name" value="TAZ domain"/>
    <property type="match status" value="2"/>
</dbReference>